<keyword evidence="2" id="KW-1185">Reference proteome</keyword>
<sequence>QLVTRSFGVKIIYFQEFLTSPSELNITLGNVCYLVESNKVFRNYQFFRHFYEFARVIPTLCYFTFFLGADFNYDLDNEERVIPTNKSAILLRHHCEGHCNTSLDSNYSSEKVDIAKCAFVQPFSSFCRKMSGIRIVSPNCARIFKSYSGLAFNS</sequence>
<evidence type="ECO:0000313" key="1">
    <source>
        <dbReference type="EnsemblMetazoa" id="OVOC3426.1"/>
    </source>
</evidence>
<dbReference type="EnsemblMetazoa" id="OVOC3426.1">
    <property type="protein sequence ID" value="OVOC3426.1"/>
    <property type="gene ID" value="WBGene00240235"/>
</dbReference>
<name>A0A8R1XV97_ONCVO</name>
<proteinExistence type="predicted"/>
<reference evidence="2" key="1">
    <citation type="submission" date="2013-10" db="EMBL/GenBank/DDBJ databases">
        <title>Genome sequencing of Onchocerca volvulus.</title>
        <authorList>
            <person name="Cotton J."/>
            <person name="Tsai J."/>
            <person name="Stanley E."/>
            <person name="Tracey A."/>
            <person name="Holroyd N."/>
            <person name="Lustigman S."/>
            <person name="Berriman M."/>
        </authorList>
    </citation>
    <scope>NUCLEOTIDE SEQUENCE</scope>
</reference>
<dbReference type="EMBL" id="CMVM020000094">
    <property type="status" value="NOT_ANNOTATED_CDS"/>
    <property type="molecule type" value="Genomic_DNA"/>
</dbReference>
<dbReference type="Proteomes" id="UP000024404">
    <property type="component" value="Unassembled WGS sequence"/>
</dbReference>
<reference evidence="1" key="2">
    <citation type="submission" date="2022-06" db="UniProtKB">
        <authorList>
            <consortium name="EnsemblMetazoa"/>
        </authorList>
    </citation>
    <scope>IDENTIFICATION</scope>
</reference>
<dbReference type="AlphaFoldDB" id="A0A8R1XV97"/>
<evidence type="ECO:0000313" key="2">
    <source>
        <dbReference type="Proteomes" id="UP000024404"/>
    </source>
</evidence>
<organism evidence="1 2">
    <name type="scientific">Onchocerca volvulus</name>
    <dbReference type="NCBI Taxonomy" id="6282"/>
    <lineage>
        <taxon>Eukaryota</taxon>
        <taxon>Metazoa</taxon>
        <taxon>Ecdysozoa</taxon>
        <taxon>Nematoda</taxon>
        <taxon>Chromadorea</taxon>
        <taxon>Rhabditida</taxon>
        <taxon>Spirurina</taxon>
        <taxon>Spiruromorpha</taxon>
        <taxon>Filarioidea</taxon>
        <taxon>Onchocercidae</taxon>
        <taxon>Onchocerca</taxon>
    </lineage>
</organism>
<protein>
    <submittedName>
        <fullName evidence="1">Uncharacterized protein</fullName>
    </submittedName>
</protein>
<accession>A0A8R1XV97</accession>